<dbReference type="GO" id="GO:0005794">
    <property type="term" value="C:Golgi apparatus"/>
    <property type="evidence" value="ECO:0007669"/>
    <property type="project" value="TreeGrafter"/>
</dbReference>
<accession>A0A0J8B5Z5</accession>
<dbReference type="Proteomes" id="UP000035740">
    <property type="component" value="Unassembled WGS sequence"/>
</dbReference>
<reference evidence="3 4" key="1">
    <citation type="journal article" date="2014" name="Nature">
        <title>The genome of the recently domesticated crop plant sugar beet (Beta vulgaris).</title>
        <authorList>
            <person name="Dohm J.C."/>
            <person name="Minoche A.E."/>
            <person name="Holtgrawe D."/>
            <person name="Capella-Gutierrez S."/>
            <person name="Zakrzewski F."/>
            <person name="Tafer H."/>
            <person name="Rupp O."/>
            <person name="Sorensen T.R."/>
            <person name="Stracke R."/>
            <person name="Reinhardt R."/>
            <person name="Goesmann A."/>
            <person name="Kraft T."/>
            <person name="Schulz B."/>
            <person name="Stadler P.F."/>
            <person name="Schmidt T."/>
            <person name="Gabaldon T."/>
            <person name="Lehrach H."/>
            <person name="Weisshaar B."/>
            <person name="Himmelbauer H."/>
        </authorList>
    </citation>
    <scope>NUCLEOTIDE SEQUENCE [LARGE SCALE GENOMIC DNA]</scope>
    <source>
        <tissue evidence="3">Taproot</tissue>
    </source>
</reference>
<comment type="similarity">
    <text evidence="1">Belongs to the PC-esterase family. TBL subfamily.</text>
</comment>
<dbReference type="Gramene" id="KMS96426">
    <property type="protein sequence ID" value="KMS96426"/>
    <property type="gene ID" value="BVRB_9g225260"/>
</dbReference>
<evidence type="ECO:0000259" key="2">
    <source>
        <dbReference type="Pfam" id="PF13839"/>
    </source>
</evidence>
<protein>
    <recommendedName>
        <fullName evidence="2">Trichome birefringence-like C-terminal domain-containing protein</fullName>
    </recommendedName>
</protein>
<dbReference type="PANTHER" id="PTHR32285:SF38">
    <property type="entry name" value="OS01G0614300 PROTEIN"/>
    <property type="match status" value="1"/>
</dbReference>
<dbReference type="PANTHER" id="PTHR32285">
    <property type="entry name" value="PROTEIN TRICHOME BIREFRINGENCE-LIKE 9-RELATED"/>
    <property type="match status" value="1"/>
</dbReference>
<name>A0A0J8B5Z5_BETVV</name>
<organism evidence="3 4">
    <name type="scientific">Beta vulgaris subsp. vulgaris</name>
    <name type="common">Beet</name>
    <dbReference type="NCBI Taxonomy" id="3555"/>
    <lineage>
        <taxon>Eukaryota</taxon>
        <taxon>Viridiplantae</taxon>
        <taxon>Streptophyta</taxon>
        <taxon>Embryophyta</taxon>
        <taxon>Tracheophyta</taxon>
        <taxon>Spermatophyta</taxon>
        <taxon>Magnoliopsida</taxon>
        <taxon>eudicotyledons</taxon>
        <taxon>Gunneridae</taxon>
        <taxon>Pentapetalae</taxon>
        <taxon>Caryophyllales</taxon>
        <taxon>Chenopodiaceae</taxon>
        <taxon>Betoideae</taxon>
        <taxon>Beta</taxon>
    </lineage>
</organism>
<dbReference type="AlphaFoldDB" id="A0A0J8B5Z5"/>
<proteinExistence type="inferred from homology"/>
<sequence length="314" mass="37278">MSCQKNARPDFEYLKWRWEAINCEIPLFNAIDMMEMLRNKRMILAGDSLNRNMWESLVCLLHSSVPSSSVELHDNSTISRLFWKSKEYNFTVEFYWSPFLVEFNTNHQSGKRVLVLDKLSPNSKMWKGADVMVFNSGYWWVQPGDYRRWDLFEYEGKLIDDMPVELAYERGMRTWATWIENNVDPDIATVFFRSISAEHKTKTSERWCYNKTKLVVDDSYASDYPNYLVEIIESLINGFSKSQVKYLNITKLSKYRIEAHPSIYRYKDWKILTQKNEDILSLHPDCSHWCLPGVPDTWNRLLYASLLFDIKRDA</sequence>
<keyword evidence="4" id="KW-1185">Reference proteome</keyword>
<gene>
    <name evidence="3" type="ORF">BVRB_9g225260</name>
</gene>
<dbReference type="eggNOG" id="ENOG502QSEA">
    <property type="taxonomic scope" value="Eukaryota"/>
</dbReference>
<feature type="domain" description="Trichome birefringence-like C-terminal" evidence="2">
    <location>
        <begin position="25"/>
        <end position="304"/>
    </location>
</feature>
<dbReference type="Pfam" id="PF13839">
    <property type="entry name" value="PC-Esterase"/>
    <property type="match status" value="1"/>
</dbReference>
<evidence type="ECO:0000313" key="3">
    <source>
        <dbReference type="EMBL" id="KMS96426.1"/>
    </source>
</evidence>
<dbReference type="InterPro" id="IPR029962">
    <property type="entry name" value="TBL"/>
</dbReference>
<dbReference type="GO" id="GO:0016413">
    <property type="term" value="F:O-acetyltransferase activity"/>
    <property type="evidence" value="ECO:0007669"/>
    <property type="project" value="InterPro"/>
</dbReference>
<dbReference type="EMBL" id="KQ090379">
    <property type="protein sequence ID" value="KMS96426.1"/>
    <property type="molecule type" value="Genomic_DNA"/>
</dbReference>
<dbReference type="OrthoDB" id="737117at2759"/>
<evidence type="ECO:0000256" key="1">
    <source>
        <dbReference type="ARBA" id="ARBA00007727"/>
    </source>
</evidence>
<dbReference type="OMA" id="WEAINCE"/>
<evidence type="ECO:0000313" key="4">
    <source>
        <dbReference type="Proteomes" id="UP000035740"/>
    </source>
</evidence>
<dbReference type="InterPro" id="IPR026057">
    <property type="entry name" value="TBL_C"/>
</dbReference>